<feature type="transmembrane region" description="Helical" evidence="2">
    <location>
        <begin position="12"/>
        <end position="39"/>
    </location>
</feature>
<feature type="compositionally biased region" description="Polar residues" evidence="1">
    <location>
        <begin position="136"/>
        <end position="146"/>
    </location>
</feature>
<gene>
    <name evidence="3" type="ORF">L249_2741</name>
</gene>
<feature type="compositionally biased region" description="Low complexity" evidence="1">
    <location>
        <begin position="97"/>
        <end position="108"/>
    </location>
</feature>
<dbReference type="OrthoDB" id="4202871at2759"/>
<evidence type="ECO:0000256" key="1">
    <source>
        <dbReference type="SAM" id="MobiDB-lite"/>
    </source>
</evidence>
<accession>A0A367LPP1</accession>
<keyword evidence="2" id="KW-0472">Membrane</keyword>
<keyword evidence="4" id="KW-1185">Reference proteome</keyword>
<evidence type="ECO:0000256" key="2">
    <source>
        <dbReference type="SAM" id="Phobius"/>
    </source>
</evidence>
<sequence>MPWSLVTVNNNVSLISLNVAASSYLASLVVVAVFLGLYLPRLSSRIARLEPITTATAFLPRRQILATDKPLPNNSTSTGIIIIPIVIINFNINTENKSSSSSSSNSSSSPPPPAPVMVPPPDRLEASLQDFEAPVSPTSMRHSSALPSEPPMEDGEESDTASAGGYSPPAWRNLGNGDRSRGFWNPPMARYRPFSPVSDDCPSDDDDILEKAIRTRLPQGSMSPEKGPSPTPDRVRRTVTATPAAPRLPTKSQTPKLALAEMAQPENYIRFAVRAEVLQRTRPIEAALAFVQKQYRYFTSSWVSVLTSLVIALLCVSTAKTLVKPAAPRPVGDLVKVAGLARSFEPLIYFSEPAVAHVRELQSTSIAVWDLGESVRISGMADAGTIVQSLEAISETMKKLVLDLTRFHTHVDGDIDAILNVMDWAKMHLNRINTRPPPSHLSHAYDNIHNLLSDAQVLEDETGEPTRLGKLTTAVFGMSNPQREQRMVQRLFTVFISTLEEAIGDELEHSVSLFALFDEIDDHFLRLARYVAHESSTQDDFHAELLSGLWARMLGPRAPELRKFERNKALLHNVRQKTVRNKGNLISHHGKLLTLKSSLESLRGKLASHLVRGLNSSTLTLDDQIRGIAGVRDYLSDIRRQQKTKVMEALYSIDRSKKYDLGPDIGRIMEDDVGAGLLLQ</sequence>
<feature type="region of interest" description="Disordered" evidence="1">
    <location>
        <begin position="97"/>
        <end position="122"/>
    </location>
</feature>
<protein>
    <submittedName>
        <fullName evidence="3">Uncharacterized protein</fullName>
    </submittedName>
</protein>
<feature type="region of interest" description="Disordered" evidence="1">
    <location>
        <begin position="214"/>
        <end position="236"/>
    </location>
</feature>
<evidence type="ECO:0000313" key="4">
    <source>
        <dbReference type="Proteomes" id="UP000253664"/>
    </source>
</evidence>
<keyword evidence="2" id="KW-1133">Transmembrane helix</keyword>
<feature type="region of interest" description="Disordered" evidence="1">
    <location>
        <begin position="134"/>
        <end position="178"/>
    </location>
</feature>
<comment type="caution">
    <text evidence="3">The sequence shown here is derived from an EMBL/GenBank/DDBJ whole genome shotgun (WGS) entry which is preliminary data.</text>
</comment>
<reference evidence="3 4" key="1">
    <citation type="journal article" date="2015" name="BMC Genomics">
        <title>Insights from the genome of Ophiocordyceps polyrhachis-furcata to pathogenicity and host specificity in insect fungi.</title>
        <authorList>
            <person name="Wichadakul D."/>
            <person name="Kobmoo N."/>
            <person name="Ingsriswang S."/>
            <person name="Tangphatsornruang S."/>
            <person name="Chantasingh D."/>
            <person name="Luangsa-ard J.J."/>
            <person name="Eurwilaichitr L."/>
        </authorList>
    </citation>
    <scope>NUCLEOTIDE SEQUENCE [LARGE SCALE GENOMIC DNA]</scope>
    <source>
        <strain evidence="3 4">BCC 54312</strain>
    </source>
</reference>
<organism evidence="3 4">
    <name type="scientific">Ophiocordyceps polyrhachis-furcata BCC 54312</name>
    <dbReference type="NCBI Taxonomy" id="1330021"/>
    <lineage>
        <taxon>Eukaryota</taxon>
        <taxon>Fungi</taxon>
        <taxon>Dikarya</taxon>
        <taxon>Ascomycota</taxon>
        <taxon>Pezizomycotina</taxon>
        <taxon>Sordariomycetes</taxon>
        <taxon>Hypocreomycetidae</taxon>
        <taxon>Hypocreales</taxon>
        <taxon>Ophiocordycipitaceae</taxon>
        <taxon>Ophiocordyceps</taxon>
    </lineage>
</organism>
<dbReference type="STRING" id="1330021.A0A367LPP1"/>
<evidence type="ECO:0000313" key="3">
    <source>
        <dbReference type="EMBL" id="RCI16361.1"/>
    </source>
</evidence>
<dbReference type="AlphaFoldDB" id="A0A367LPP1"/>
<dbReference type="Proteomes" id="UP000253664">
    <property type="component" value="Unassembled WGS sequence"/>
</dbReference>
<feature type="compositionally biased region" description="Pro residues" evidence="1">
    <location>
        <begin position="109"/>
        <end position="121"/>
    </location>
</feature>
<name>A0A367LPP1_9HYPO</name>
<proteinExistence type="predicted"/>
<keyword evidence="2" id="KW-0812">Transmembrane</keyword>
<dbReference type="EMBL" id="LKCN02000001">
    <property type="protein sequence ID" value="RCI16361.1"/>
    <property type="molecule type" value="Genomic_DNA"/>
</dbReference>